<reference evidence="7" key="1">
    <citation type="submission" date="2021-03" db="EMBL/GenBank/DDBJ databases">
        <authorList>
            <person name="Tagirdzhanova G."/>
        </authorList>
    </citation>
    <scope>NUCLEOTIDE SEQUENCE</scope>
</reference>
<feature type="transmembrane region" description="Helical" evidence="6">
    <location>
        <begin position="106"/>
        <end position="126"/>
    </location>
</feature>
<dbReference type="GO" id="GO:0022857">
    <property type="term" value="F:transmembrane transporter activity"/>
    <property type="evidence" value="ECO:0007669"/>
    <property type="project" value="TreeGrafter"/>
</dbReference>
<evidence type="ECO:0000256" key="2">
    <source>
        <dbReference type="ARBA" id="ARBA00022692"/>
    </source>
</evidence>
<feature type="compositionally biased region" description="Basic and acidic residues" evidence="5">
    <location>
        <begin position="56"/>
        <end position="73"/>
    </location>
</feature>
<evidence type="ECO:0008006" key="9">
    <source>
        <dbReference type="Google" id="ProtNLM"/>
    </source>
</evidence>
<dbReference type="GO" id="GO:0005886">
    <property type="term" value="C:plasma membrane"/>
    <property type="evidence" value="ECO:0007669"/>
    <property type="project" value="TreeGrafter"/>
</dbReference>
<keyword evidence="2 6" id="KW-0812">Transmembrane</keyword>
<organism evidence="7 8">
    <name type="scientific">Imshaugia aleurites</name>
    <dbReference type="NCBI Taxonomy" id="172621"/>
    <lineage>
        <taxon>Eukaryota</taxon>
        <taxon>Fungi</taxon>
        <taxon>Dikarya</taxon>
        <taxon>Ascomycota</taxon>
        <taxon>Pezizomycotina</taxon>
        <taxon>Lecanoromycetes</taxon>
        <taxon>OSLEUM clade</taxon>
        <taxon>Lecanoromycetidae</taxon>
        <taxon>Lecanorales</taxon>
        <taxon>Lecanorineae</taxon>
        <taxon>Parmeliaceae</taxon>
        <taxon>Imshaugia</taxon>
    </lineage>
</organism>
<evidence type="ECO:0000256" key="1">
    <source>
        <dbReference type="ARBA" id="ARBA00004141"/>
    </source>
</evidence>
<dbReference type="OrthoDB" id="10021397at2759"/>
<accession>A0A8H3G935</accession>
<dbReference type="PANTHER" id="PTHR23501">
    <property type="entry name" value="MAJOR FACILITATOR SUPERFAMILY"/>
    <property type="match status" value="1"/>
</dbReference>
<evidence type="ECO:0000256" key="4">
    <source>
        <dbReference type="ARBA" id="ARBA00023136"/>
    </source>
</evidence>
<keyword evidence="3 6" id="KW-1133">Transmembrane helix</keyword>
<comment type="subcellular location">
    <subcellularLocation>
        <location evidence="1">Membrane</location>
        <topology evidence="1">Multi-pass membrane protein</topology>
    </subcellularLocation>
</comment>
<feature type="region of interest" description="Disordered" evidence="5">
    <location>
        <begin position="1"/>
        <end position="30"/>
    </location>
</feature>
<name>A0A8H3G935_9LECA</name>
<dbReference type="Gene3D" id="1.20.1250.20">
    <property type="entry name" value="MFS general substrate transporter like domains"/>
    <property type="match status" value="1"/>
</dbReference>
<evidence type="ECO:0000313" key="7">
    <source>
        <dbReference type="EMBL" id="CAF9935338.1"/>
    </source>
</evidence>
<feature type="compositionally biased region" description="Basic and acidic residues" evidence="5">
    <location>
        <begin position="20"/>
        <end position="30"/>
    </location>
</feature>
<evidence type="ECO:0000256" key="3">
    <source>
        <dbReference type="ARBA" id="ARBA00022989"/>
    </source>
</evidence>
<dbReference type="Proteomes" id="UP000664534">
    <property type="component" value="Unassembled WGS sequence"/>
</dbReference>
<comment type="caution">
    <text evidence="7">The sequence shown here is derived from an EMBL/GenBank/DDBJ whole genome shotgun (WGS) entry which is preliminary data.</text>
</comment>
<feature type="region of interest" description="Disordered" evidence="5">
    <location>
        <begin position="52"/>
        <end position="94"/>
    </location>
</feature>
<keyword evidence="4 6" id="KW-0472">Membrane</keyword>
<feature type="transmembrane region" description="Helical" evidence="6">
    <location>
        <begin position="138"/>
        <end position="156"/>
    </location>
</feature>
<dbReference type="PANTHER" id="PTHR23501:SF198">
    <property type="entry name" value="AZOLE RESISTANCE PROTEIN 1-RELATED"/>
    <property type="match status" value="1"/>
</dbReference>
<evidence type="ECO:0000313" key="8">
    <source>
        <dbReference type="Proteomes" id="UP000664534"/>
    </source>
</evidence>
<dbReference type="SUPFAM" id="SSF103473">
    <property type="entry name" value="MFS general substrate transporter"/>
    <property type="match status" value="1"/>
</dbReference>
<evidence type="ECO:0000256" key="5">
    <source>
        <dbReference type="SAM" id="MobiDB-lite"/>
    </source>
</evidence>
<sequence>MSSPFIKRPSDDEIEDEIETDSRATSREEFPVIIADRGSACVQNILERSGMSMKPSELEKAKEDKASDSREEFGISFGQDVPDESDGGDLPDVKENEDHYPSGIRLLFLSLGLMAVGLMMAFQPAFGYMFTDLPIETVYMAATLIFEIGSIVCATARDSTALIVGRLTAEADGGGLYVGDLTSMGFAIPIRKGAFYRSLVTDMFGAASVAGPLLGGVFTDSKKLTWRFCFWVDLRALHDCIDNRGGSFGSQRPLIRSPTQHKTRARNLHPDPVQCRPTHPPLIQEHMAIGNALVSFANNMGPILGTNIG</sequence>
<dbReference type="AlphaFoldDB" id="A0A8H3G935"/>
<evidence type="ECO:0000256" key="6">
    <source>
        <dbReference type="SAM" id="Phobius"/>
    </source>
</evidence>
<gene>
    <name evidence="7" type="ORF">IMSHALPRED_010189</name>
</gene>
<keyword evidence="8" id="KW-1185">Reference proteome</keyword>
<protein>
    <recommendedName>
        <fullName evidence="9">Major facilitator superfamily (MFS) profile domain-containing protein</fullName>
    </recommendedName>
</protein>
<dbReference type="EMBL" id="CAJPDT010000083">
    <property type="protein sequence ID" value="CAF9935338.1"/>
    <property type="molecule type" value="Genomic_DNA"/>
</dbReference>
<proteinExistence type="predicted"/>
<dbReference type="InterPro" id="IPR036259">
    <property type="entry name" value="MFS_trans_sf"/>
</dbReference>